<organism evidence="2 3">
    <name type="scientific">Paracidobacterium acidisoli</name>
    <dbReference type="NCBI Taxonomy" id="2303751"/>
    <lineage>
        <taxon>Bacteria</taxon>
        <taxon>Pseudomonadati</taxon>
        <taxon>Acidobacteriota</taxon>
        <taxon>Terriglobia</taxon>
        <taxon>Terriglobales</taxon>
        <taxon>Acidobacteriaceae</taxon>
        <taxon>Paracidobacterium</taxon>
    </lineage>
</organism>
<evidence type="ECO:0000313" key="3">
    <source>
        <dbReference type="Proteomes" id="UP000264702"/>
    </source>
</evidence>
<comment type="caution">
    <text evidence="2">The sequence shown here is derived from an EMBL/GenBank/DDBJ whole genome shotgun (WGS) entry which is preliminary data.</text>
</comment>
<dbReference type="Gene3D" id="1.10.10.2910">
    <property type="match status" value="1"/>
</dbReference>
<evidence type="ECO:0000259" key="1">
    <source>
        <dbReference type="Pfam" id="PF06114"/>
    </source>
</evidence>
<evidence type="ECO:0000313" key="2">
    <source>
        <dbReference type="EMBL" id="RFU15129.1"/>
    </source>
</evidence>
<accession>A0A372IK57</accession>
<proteinExistence type="predicted"/>
<dbReference type="PANTHER" id="PTHR43236:SF1">
    <property type="entry name" value="BLL7220 PROTEIN"/>
    <property type="match status" value="1"/>
</dbReference>
<keyword evidence="3" id="KW-1185">Reference proteome</keyword>
<gene>
    <name evidence="2" type="ORF">D0Y96_18490</name>
</gene>
<feature type="domain" description="IrrE N-terminal-like" evidence="1">
    <location>
        <begin position="71"/>
        <end position="194"/>
    </location>
</feature>
<dbReference type="InterPro" id="IPR010359">
    <property type="entry name" value="IrrE_HExxH"/>
</dbReference>
<dbReference type="Proteomes" id="UP000264702">
    <property type="component" value="Unassembled WGS sequence"/>
</dbReference>
<dbReference type="RefSeq" id="WP_117302963.1">
    <property type="nucleotide sequence ID" value="NZ_QVQT02000007.1"/>
</dbReference>
<dbReference type="Pfam" id="PF06114">
    <property type="entry name" value="Peptidase_M78"/>
    <property type="match status" value="1"/>
</dbReference>
<name>A0A372IK57_9BACT</name>
<dbReference type="PANTHER" id="PTHR43236">
    <property type="entry name" value="ANTITOXIN HIGA1"/>
    <property type="match status" value="1"/>
</dbReference>
<dbReference type="OrthoDB" id="9816277at2"/>
<dbReference type="EMBL" id="QVQT01000007">
    <property type="protein sequence ID" value="RFU15129.1"/>
    <property type="molecule type" value="Genomic_DNA"/>
</dbReference>
<reference evidence="2 3" key="1">
    <citation type="submission" date="2018-08" db="EMBL/GenBank/DDBJ databases">
        <title>Acidipila sp. 4G-K13, an acidobacterium isolated from forest soil.</title>
        <authorList>
            <person name="Gao Z.-H."/>
            <person name="Qiu L.-H."/>
        </authorList>
    </citation>
    <scope>NUCLEOTIDE SEQUENCE [LARGE SCALE GENOMIC DNA]</scope>
    <source>
        <strain evidence="2 3">4G-K13</strain>
    </source>
</reference>
<dbReference type="AlphaFoldDB" id="A0A372IK57"/>
<protein>
    <submittedName>
        <fullName evidence="2">ImmA/IrrE family metallo-endopeptidase</fullName>
    </submittedName>
</protein>
<sequence length="324" mass="35680">METIRVGGRRYSDPDVLSLIKATGSLVDPRSSVLTQARKRLQTLNKFHDIPKDPIERLTILASICGIAEVVPMNIEQRKGDKRDALLVPNVSGGRSIIYNPTAPRARVAFSIAHEIIHTFFPNSINGARFRNICASESREANELERLCDLGASELLMPLSDFQRAAATTGYTLSAVSTLMEIFGSSFEATAFRLASAHPGIAAAGLLRYRLRLEEQRRKKAISQTLLFSSSATSRGGEEAEPKYRRQSLHLSEACSDAHTIRWNKSFPVESIVNSAATSGDVQVGFEGLPNQVTKKGRLEAVRAPYQRDEADPVFGDVLFFWSA</sequence>
<dbReference type="InterPro" id="IPR052345">
    <property type="entry name" value="Rad_response_metalloprotease"/>
</dbReference>